<dbReference type="NCBIfam" id="TIGR02167">
    <property type="entry name" value="Liste_lipo_26"/>
    <property type="match status" value="2"/>
</dbReference>
<dbReference type="OrthoDB" id="9813840at2"/>
<feature type="chain" id="PRO_5013224326" evidence="2">
    <location>
        <begin position="21"/>
        <end position="440"/>
    </location>
</feature>
<keyword evidence="1 2" id="KW-0732">Signal</keyword>
<keyword evidence="5" id="KW-1185">Reference proteome</keyword>
<feature type="signal peptide" evidence="2">
    <location>
        <begin position="1"/>
        <end position="20"/>
    </location>
</feature>
<evidence type="ECO:0000313" key="5">
    <source>
        <dbReference type="Proteomes" id="UP000186744"/>
    </source>
</evidence>
<name>A0A1N7K091_9FLAO</name>
<organism evidence="4 5">
    <name type="scientific">Chryseobacterium ureilyticum</name>
    <dbReference type="NCBI Taxonomy" id="373668"/>
    <lineage>
        <taxon>Bacteria</taxon>
        <taxon>Pseudomonadati</taxon>
        <taxon>Bacteroidota</taxon>
        <taxon>Flavobacteriia</taxon>
        <taxon>Flavobacteriales</taxon>
        <taxon>Weeksellaceae</taxon>
        <taxon>Chryseobacterium group</taxon>
        <taxon>Chryseobacterium</taxon>
    </lineage>
</organism>
<dbReference type="EMBL" id="FTOL01000001">
    <property type="protein sequence ID" value="SIS54998.1"/>
    <property type="molecule type" value="Genomic_DNA"/>
</dbReference>
<evidence type="ECO:0000256" key="1">
    <source>
        <dbReference type="ARBA" id="ARBA00022729"/>
    </source>
</evidence>
<evidence type="ECO:0000259" key="3">
    <source>
        <dbReference type="Pfam" id="PF18962"/>
    </source>
</evidence>
<sequence length="440" mass="50252">MHRKFLLFVFCTLLFQLTKAQNEFITVWKPQNSQQIKFPGRGENFRVYWEEIGYSQHNGTMDNVTSTLEFTVNFGTPLNPNPSQATYRIKISDGNGHFDQVRFFDNTVTPAYVPADRVKIIQIAQWGNIKWKSFDNAFVFCNAMDVTATDAPDLRLVTNLREMFYICSSFIGNPSINNWDTSTITDMYNMFGAAYYFNQPVGNWDTSNVTNMAYMFDDTLFNQPIGAWDTSKVTTMEHMFHLAQNFNQELEKWDTSKVTNMNEMFSGTAFNKNIGSWNLALLTTATDMFHNSAMSCQNYDNTLYGWSLNPLTPNNINLSNTSPSVYSNPGAVTARNYLLNNKGWTISGDTYNPQCQSILSTSETQKKSNTGIYPNPAKDIIYLKNILNPESYTIHDMNGRMITKGLLHAGRLSVEPLLPGNYIVRIITKDKDHTFKFIKK</sequence>
<dbReference type="STRING" id="373668.SAMN05421786_101161"/>
<proteinExistence type="predicted"/>
<dbReference type="Pfam" id="PF03382">
    <property type="entry name" value="DUF285"/>
    <property type="match status" value="1"/>
</dbReference>
<protein>
    <submittedName>
        <fullName evidence="4">Por secretion system C-terminal sorting domain-containing protein</fullName>
    </submittedName>
</protein>
<accession>A0A1N7K091</accession>
<reference evidence="5" key="1">
    <citation type="submission" date="2017-01" db="EMBL/GenBank/DDBJ databases">
        <authorList>
            <person name="Varghese N."/>
            <person name="Submissions S."/>
        </authorList>
    </citation>
    <scope>NUCLEOTIDE SEQUENCE [LARGE SCALE GENOMIC DNA]</scope>
    <source>
        <strain evidence="5">DSM 18017</strain>
    </source>
</reference>
<dbReference type="Pfam" id="PF18962">
    <property type="entry name" value="Por_Secre_tail"/>
    <property type="match status" value="1"/>
</dbReference>
<dbReference type="NCBIfam" id="TIGR04183">
    <property type="entry name" value="Por_Secre_tail"/>
    <property type="match status" value="1"/>
</dbReference>
<evidence type="ECO:0000256" key="2">
    <source>
        <dbReference type="SAM" id="SignalP"/>
    </source>
</evidence>
<dbReference type="InterPro" id="IPR005046">
    <property type="entry name" value="DUF285"/>
</dbReference>
<gene>
    <name evidence="4" type="ORF">SAMN05421786_101161</name>
</gene>
<dbReference type="InterPro" id="IPR026444">
    <property type="entry name" value="Secre_tail"/>
</dbReference>
<dbReference type="AlphaFoldDB" id="A0A1N7K091"/>
<evidence type="ECO:0000313" key="4">
    <source>
        <dbReference type="EMBL" id="SIS54998.1"/>
    </source>
</evidence>
<dbReference type="Proteomes" id="UP000186744">
    <property type="component" value="Unassembled WGS sequence"/>
</dbReference>
<dbReference type="RefSeq" id="WP_076549145.1">
    <property type="nucleotide sequence ID" value="NZ_FTOL01000001.1"/>
</dbReference>
<feature type="domain" description="Secretion system C-terminal sorting" evidence="3">
    <location>
        <begin position="372"/>
        <end position="438"/>
    </location>
</feature>
<dbReference type="InterPro" id="IPR011889">
    <property type="entry name" value="Liste_lipo_26"/>
</dbReference>